<dbReference type="EnsemblPlants" id="QL01p006720:mrna">
    <property type="protein sequence ID" value="QL01p006720:mrna"/>
    <property type="gene ID" value="QL01p006720"/>
</dbReference>
<name>A0A7N2KL57_QUELO</name>
<keyword evidence="1" id="KW-0732">Signal</keyword>
<dbReference type="Gramene" id="QL01p006720:mrna">
    <property type="protein sequence ID" value="QL01p006720:mrna"/>
    <property type="gene ID" value="QL01p006720"/>
</dbReference>
<evidence type="ECO:0000256" key="1">
    <source>
        <dbReference type="SAM" id="SignalP"/>
    </source>
</evidence>
<proteinExistence type="predicted"/>
<feature type="chain" id="PRO_5029865051" description="Reverse transcriptase zinc-binding domain-containing protein" evidence="1">
    <location>
        <begin position="29"/>
        <end position="208"/>
    </location>
</feature>
<keyword evidence="4" id="KW-1185">Reference proteome</keyword>
<feature type="signal peptide" evidence="1">
    <location>
        <begin position="1"/>
        <end position="28"/>
    </location>
</feature>
<dbReference type="Proteomes" id="UP000594261">
    <property type="component" value="Chromosome 1"/>
</dbReference>
<reference evidence="3 4" key="1">
    <citation type="journal article" date="2016" name="G3 (Bethesda)">
        <title>First Draft Assembly and Annotation of the Genome of a California Endemic Oak Quercus lobata Nee (Fagaceae).</title>
        <authorList>
            <person name="Sork V.L."/>
            <person name="Fitz-Gibbon S.T."/>
            <person name="Puiu D."/>
            <person name="Crepeau M."/>
            <person name="Gugger P.F."/>
            <person name="Sherman R."/>
            <person name="Stevens K."/>
            <person name="Langley C.H."/>
            <person name="Pellegrini M."/>
            <person name="Salzberg S.L."/>
        </authorList>
    </citation>
    <scope>NUCLEOTIDE SEQUENCE [LARGE SCALE GENOMIC DNA]</scope>
    <source>
        <strain evidence="3 4">cv. SW786</strain>
    </source>
</reference>
<feature type="domain" description="Reverse transcriptase zinc-binding" evidence="2">
    <location>
        <begin position="111"/>
        <end position="180"/>
    </location>
</feature>
<organism evidence="3 4">
    <name type="scientific">Quercus lobata</name>
    <name type="common">Valley oak</name>
    <dbReference type="NCBI Taxonomy" id="97700"/>
    <lineage>
        <taxon>Eukaryota</taxon>
        <taxon>Viridiplantae</taxon>
        <taxon>Streptophyta</taxon>
        <taxon>Embryophyta</taxon>
        <taxon>Tracheophyta</taxon>
        <taxon>Spermatophyta</taxon>
        <taxon>Magnoliopsida</taxon>
        <taxon>eudicotyledons</taxon>
        <taxon>Gunneridae</taxon>
        <taxon>Pentapetalae</taxon>
        <taxon>rosids</taxon>
        <taxon>fabids</taxon>
        <taxon>Fagales</taxon>
        <taxon>Fagaceae</taxon>
        <taxon>Quercus</taxon>
    </lineage>
</organism>
<dbReference type="AlphaFoldDB" id="A0A7N2KL57"/>
<evidence type="ECO:0000313" key="3">
    <source>
        <dbReference type="EnsemblPlants" id="QL01p006720:mrna"/>
    </source>
</evidence>
<dbReference type="OMA" id="DSIVWAW"/>
<dbReference type="InterPro" id="IPR026960">
    <property type="entry name" value="RVT-Znf"/>
</dbReference>
<dbReference type="Pfam" id="PF13966">
    <property type="entry name" value="zf-RVT"/>
    <property type="match status" value="1"/>
</dbReference>
<accession>A0A7N2KL57</accession>
<evidence type="ECO:0000313" key="4">
    <source>
        <dbReference type="Proteomes" id="UP000594261"/>
    </source>
</evidence>
<protein>
    <recommendedName>
        <fullName evidence="2">Reverse transcriptase zinc-binding domain-containing protein</fullName>
    </recommendedName>
</protein>
<reference evidence="3" key="2">
    <citation type="submission" date="2021-01" db="UniProtKB">
        <authorList>
            <consortium name="EnsemblPlants"/>
        </authorList>
    </citation>
    <scope>IDENTIFICATION</scope>
</reference>
<evidence type="ECO:0000259" key="2">
    <source>
        <dbReference type="Pfam" id="PF13966"/>
    </source>
</evidence>
<dbReference type="InParanoid" id="A0A7N2KL57"/>
<sequence>MPKSIMAFRGYPDLGLLVLLALLINVIAVSSSHDTSFNRTSFPRVENSFLPHEAETVLGIPLSPRLPKDSIVWAWTPNGCFTVKSAYWAAQKLVPKLSKHGERGESSDGSKSKAIWKLIWNLDCPNKIRHFMWRACKKILPTKFRLKSKGVEVETSCDVCGRDETVSHILWGCKTAAKVWSATKIKLPLLPEPCLDFEEGNKGDMPGG</sequence>
<dbReference type="Gene3D" id="3.30.40.140">
    <property type="match status" value="1"/>
</dbReference>
<dbReference type="EMBL" id="LRBV02000001">
    <property type="status" value="NOT_ANNOTATED_CDS"/>
    <property type="molecule type" value="Genomic_DNA"/>
</dbReference>